<reference evidence="9" key="2">
    <citation type="submission" date="2021-04" db="EMBL/GenBank/DDBJ databases">
        <authorList>
            <person name="Podell S."/>
        </authorList>
    </citation>
    <scope>NUCLEOTIDE SEQUENCE</scope>
    <source>
        <strain evidence="9">Hildebrandi</strain>
    </source>
</reference>
<feature type="compositionally biased region" description="Low complexity" evidence="8">
    <location>
        <begin position="1"/>
        <end position="19"/>
    </location>
</feature>
<evidence type="ECO:0000256" key="8">
    <source>
        <dbReference type="SAM" id="MobiDB-lite"/>
    </source>
</evidence>
<evidence type="ECO:0000313" key="9">
    <source>
        <dbReference type="EMBL" id="KAG7369665.1"/>
    </source>
</evidence>
<dbReference type="InterPro" id="IPR000996">
    <property type="entry name" value="Clathrin_L-chain"/>
</dbReference>
<sequence>MDDDQFFAAPPADDALPVGDDGGFTFLGDAGETAPPADYVGDVQESDDMGFAGAPADDAFGAPPADDDFGMAPVEDAPIVLGPPPEAPEESPDAFASGADEPAAVEAIVSVAGPMQKWNEEWQLTLAARKDEENAKKAELLEAARVALEEFQKERELKREARMSKNREDEQAKLEAIEADLENDSSWQRVCKMVDLTHDGAEAGEDTKRMRDVFILLKNEQGLAAKVGA</sequence>
<keyword evidence="5 6" id="KW-0968">Cytoplasmic vesicle</keyword>
<reference evidence="9" key="1">
    <citation type="journal article" date="2021" name="Sci. Rep.">
        <title>Diploid genomic architecture of Nitzschia inconspicua, an elite biomass production diatom.</title>
        <authorList>
            <person name="Oliver A."/>
            <person name="Podell S."/>
            <person name="Pinowska A."/>
            <person name="Traller J.C."/>
            <person name="Smith S.R."/>
            <person name="McClure R."/>
            <person name="Beliaev A."/>
            <person name="Bohutskyi P."/>
            <person name="Hill E.A."/>
            <person name="Rabines A."/>
            <person name="Zheng H."/>
            <person name="Allen L.Z."/>
            <person name="Kuo A."/>
            <person name="Grigoriev I.V."/>
            <person name="Allen A.E."/>
            <person name="Hazlebeck D."/>
            <person name="Allen E.E."/>
        </authorList>
    </citation>
    <scope>NUCLEOTIDE SEQUENCE</scope>
    <source>
        <strain evidence="9">Hildebrandi</strain>
    </source>
</reference>
<evidence type="ECO:0000256" key="6">
    <source>
        <dbReference type="RuleBase" id="RU363137"/>
    </source>
</evidence>
<dbReference type="Proteomes" id="UP000693970">
    <property type="component" value="Unassembled WGS sequence"/>
</dbReference>
<keyword evidence="10" id="KW-1185">Reference proteome</keyword>
<feature type="region of interest" description="Disordered" evidence="8">
    <location>
        <begin position="1"/>
        <end position="99"/>
    </location>
</feature>
<feature type="compositionally biased region" description="Low complexity" evidence="8">
    <location>
        <begin position="49"/>
        <end position="64"/>
    </location>
</feature>
<dbReference type="GO" id="GO:0030132">
    <property type="term" value="C:clathrin coat of coated pit"/>
    <property type="evidence" value="ECO:0007669"/>
    <property type="project" value="InterPro"/>
</dbReference>
<dbReference type="PANTHER" id="PTHR10639">
    <property type="entry name" value="CLATHRIN LIGHT CHAIN"/>
    <property type="match status" value="1"/>
</dbReference>
<evidence type="ECO:0000256" key="4">
    <source>
        <dbReference type="ARBA" id="ARBA00023176"/>
    </source>
</evidence>
<evidence type="ECO:0000256" key="7">
    <source>
        <dbReference type="SAM" id="Coils"/>
    </source>
</evidence>
<feature type="coiled-coil region" evidence="7">
    <location>
        <begin position="130"/>
        <end position="180"/>
    </location>
</feature>
<dbReference type="GO" id="GO:0072583">
    <property type="term" value="P:clathrin-dependent endocytosis"/>
    <property type="evidence" value="ECO:0007669"/>
    <property type="project" value="TreeGrafter"/>
</dbReference>
<comment type="similarity">
    <text evidence="2 6">Belongs to the clathrin light chain family.</text>
</comment>
<dbReference type="GO" id="GO:0006886">
    <property type="term" value="P:intracellular protein transport"/>
    <property type="evidence" value="ECO:0007669"/>
    <property type="project" value="InterPro"/>
</dbReference>
<comment type="function">
    <text evidence="6">Clathrin is the major protein of the polyhedral coat of coated pits and vesicles.</text>
</comment>
<evidence type="ECO:0000313" key="10">
    <source>
        <dbReference type="Proteomes" id="UP000693970"/>
    </source>
</evidence>
<evidence type="ECO:0000256" key="2">
    <source>
        <dbReference type="ARBA" id="ARBA00005263"/>
    </source>
</evidence>
<dbReference type="EMBL" id="JAGRRH010000005">
    <property type="protein sequence ID" value="KAG7369665.1"/>
    <property type="molecule type" value="Genomic_DNA"/>
</dbReference>
<evidence type="ECO:0000256" key="5">
    <source>
        <dbReference type="ARBA" id="ARBA00023329"/>
    </source>
</evidence>
<keyword evidence="7" id="KW-0175">Coiled coil</keyword>
<keyword evidence="4 6" id="KW-0168">Coated pit</keyword>
<evidence type="ECO:0000256" key="3">
    <source>
        <dbReference type="ARBA" id="ARBA00023136"/>
    </source>
</evidence>
<dbReference type="PANTHER" id="PTHR10639:SF7">
    <property type="entry name" value="CLATHRIN LIGHT CHAIN"/>
    <property type="match status" value="1"/>
</dbReference>
<dbReference type="GO" id="GO:0032050">
    <property type="term" value="F:clathrin heavy chain binding"/>
    <property type="evidence" value="ECO:0007669"/>
    <property type="project" value="TreeGrafter"/>
</dbReference>
<dbReference type="AlphaFoldDB" id="A0A9K3LWB9"/>
<comment type="subcellular location">
    <subcellularLocation>
        <location evidence="1 6">Cytoplasmic vesicle membrane</location>
        <topology evidence="1 6">Peripheral membrane protein</topology>
        <orientation evidence="1 6">Cytoplasmic side</orientation>
    </subcellularLocation>
    <subcellularLocation>
        <location evidence="6">Membrane</location>
        <location evidence="6">Coated pit</location>
        <topology evidence="6">Peripheral membrane protein</topology>
        <orientation evidence="6">Cytoplasmic side</orientation>
    </subcellularLocation>
    <text evidence="6">Cytoplasmic face of coated pits and vesicles.</text>
</comment>
<dbReference type="OrthoDB" id="5512at2759"/>
<evidence type="ECO:0000256" key="1">
    <source>
        <dbReference type="ARBA" id="ARBA00004180"/>
    </source>
</evidence>
<name>A0A9K3LWB9_9STRA</name>
<accession>A0A9K3LWB9</accession>
<proteinExistence type="inferred from homology"/>
<dbReference type="GO" id="GO:0005198">
    <property type="term" value="F:structural molecule activity"/>
    <property type="evidence" value="ECO:0007669"/>
    <property type="project" value="InterPro"/>
</dbReference>
<comment type="caution">
    <text evidence="9">The sequence shown here is derived from an EMBL/GenBank/DDBJ whole genome shotgun (WGS) entry which is preliminary data.</text>
</comment>
<protein>
    <recommendedName>
        <fullName evidence="6">Clathrin light chain</fullName>
    </recommendedName>
</protein>
<organism evidence="9 10">
    <name type="scientific">Nitzschia inconspicua</name>
    <dbReference type="NCBI Taxonomy" id="303405"/>
    <lineage>
        <taxon>Eukaryota</taxon>
        <taxon>Sar</taxon>
        <taxon>Stramenopiles</taxon>
        <taxon>Ochrophyta</taxon>
        <taxon>Bacillariophyta</taxon>
        <taxon>Bacillariophyceae</taxon>
        <taxon>Bacillariophycidae</taxon>
        <taxon>Bacillariales</taxon>
        <taxon>Bacillariaceae</taxon>
        <taxon>Nitzschia</taxon>
    </lineage>
</organism>
<dbReference type="Pfam" id="PF01086">
    <property type="entry name" value="Clathrin_lg_ch"/>
    <property type="match status" value="1"/>
</dbReference>
<dbReference type="GO" id="GO:0030130">
    <property type="term" value="C:clathrin coat of trans-Golgi network vesicle"/>
    <property type="evidence" value="ECO:0007669"/>
    <property type="project" value="InterPro"/>
</dbReference>
<gene>
    <name evidence="9" type="ORF">IV203_027411</name>
</gene>
<keyword evidence="3 6" id="KW-0472">Membrane</keyword>